<name>A0A9W8Z2Y5_9PEZI</name>
<dbReference type="InterPro" id="IPR036770">
    <property type="entry name" value="Ankyrin_rpt-contain_sf"/>
</dbReference>
<dbReference type="InterPro" id="IPR002110">
    <property type="entry name" value="Ankyrin_rpt"/>
</dbReference>
<feature type="compositionally biased region" description="Acidic residues" evidence="1">
    <location>
        <begin position="12"/>
        <end position="25"/>
    </location>
</feature>
<dbReference type="Proteomes" id="UP001140453">
    <property type="component" value="Unassembled WGS sequence"/>
</dbReference>
<evidence type="ECO:0000256" key="1">
    <source>
        <dbReference type="SAM" id="MobiDB-lite"/>
    </source>
</evidence>
<feature type="compositionally biased region" description="Basic and acidic residues" evidence="1">
    <location>
        <begin position="324"/>
        <end position="334"/>
    </location>
</feature>
<dbReference type="SUPFAM" id="SSF48403">
    <property type="entry name" value="Ankyrin repeat"/>
    <property type="match status" value="1"/>
</dbReference>
<evidence type="ECO:0000259" key="2">
    <source>
        <dbReference type="Pfam" id="PF00082"/>
    </source>
</evidence>
<feature type="compositionally biased region" description="Basic and acidic residues" evidence="1">
    <location>
        <begin position="342"/>
        <end position="393"/>
    </location>
</feature>
<dbReference type="InterPro" id="IPR036852">
    <property type="entry name" value="Peptidase_S8/S53_dom_sf"/>
</dbReference>
<reference evidence="3" key="1">
    <citation type="submission" date="2022-10" db="EMBL/GenBank/DDBJ databases">
        <title>Tapping the CABI collections for fungal endophytes: first genome assemblies for Collariella, Neodidymelliopsis, Ascochyta clinopodiicola, Didymella pomorum, Didymosphaeria variabile, Neocosmospora piperis and Neocucurbitaria cava.</title>
        <authorList>
            <person name="Hill R."/>
        </authorList>
    </citation>
    <scope>NUCLEOTIDE SEQUENCE</scope>
    <source>
        <strain evidence="3">IMI 355082</strain>
    </source>
</reference>
<dbReference type="GO" id="GO:0004252">
    <property type="term" value="F:serine-type endopeptidase activity"/>
    <property type="evidence" value="ECO:0007669"/>
    <property type="project" value="InterPro"/>
</dbReference>
<gene>
    <name evidence="3" type="ORF">N0V93_000048</name>
</gene>
<feature type="region of interest" description="Disordered" evidence="1">
    <location>
        <begin position="1"/>
        <end position="37"/>
    </location>
</feature>
<feature type="compositionally biased region" description="Basic and acidic residues" evidence="1">
    <location>
        <begin position="1"/>
        <end position="11"/>
    </location>
</feature>
<dbReference type="InterPro" id="IPR000209">
    <property type="entry name" value="Peptidase_S8/S53_dom"/>
</dbReference>
<feature type="region of interest" description="Disordered" evidence="1">
    <location>
        <begin position="730"/>
        <end position="752"/>
    </location>
</feature>
<feature type="region of interest" description="Disordered" evidence="1">
    <location>
        <begin position="264"/>
        <end position="474"/>
    </location>
</feature>
<evidence type="ECO:0000313" key="4">
    <source>
        <dbReference type="Proteomes" id="UP001140453"/>
    </source>
</evidence>
<feature type="compositionally biased region" description="Polar residues" evidence="1">
    <location>
        <begin position="733"/>
        <end position="751"/>
    </location>
</feature>
<feature type="domain" description="Peptidase S8/S53" evidence="2">
    <location>
        <begin position="805"/>
        <end position="1027"/>
    </location>
</feature>
<feature type="compositionally biased region" description="Basic and acidic residues" evidence="1">
    <location>
        <begin position="446"/>
        <end position="456"/>
    </location>
</feature>
<dbReference type="EMBL" id="JAPEVB010000001">
    <property type="protein sequence ID" value="KAJ4395834.1"/>
    <property type="molecule type" value="Genomic_DNA"/>
</dbReference>
<dbReference type="SUPFAM" id="SSF52743">
    <property type="entry name" value="Subtilisin-like"/>
    <property type="match status" value="1"/>
</dbReference>
<dbReference type="AlphaFoldDB" id="A0A9W8Z2Y5"/>
<sequence>MSEVDDLRSDDEREDSDRDEDEEEHAGDPDFQTNAEELRNAKKWIRNAVAERSKDLSDEDVDRFFEDHPNIIREASENMPTVLHAIFDLVNSDDGGTIRAKTVKLLVQRVVRQFPKLLCDVNDKLQSPLFLAIKNRKKLLVDYMVRFCPKSNIQHLVDALESSGDDDKGRTCLHLAFEHEMKVNTLKSMLRHASDKALTIVDRNGKRPMHYAVVYGLCDVGIIEAFIEKDEEALRLQKLEEPNHPPKTFLDVDDEAKESVYQRHVKSKAEAPKKNLLEDVKRKTRDTSENLEALRQHRNRPSIDGPKFEEEMANKRHAPVQVKFDPKVTVHQEQAKPSGVRDPMETQERGGRTREKSRSRDKSRTRDKKNGEDEILNDREKQRQQLKEQERLGQDMTSTMRDSSRDRRSLGLVTMEDAARTHNTIHNSNETKAGSDIVANTPLKRAPIDEKTDTSKSRKITASRKSSKDTEHAAETSTKVIHLLKLHYLRTRSIEKATTWLYGTNPTDVQLFFDYQGLPPELKEDIFTKVFSAAKFDRILKFVRFTNVKVQRHITPRTKSQRPSDGAGRDDMEFFFNFLYEKGVRHILKVSISEGEGSCHSDEAIKKVLEKVTVEHLDWQKLDMDPQILCGISGQADEPTNQLRALDLRWSGNNATLRAWSEPEGLPLLQHLQVVNITIPSNTDIYESQSWIQAKKDEFEKRLNDNIANAQGLDQDSKPSDERHVTVHLHGVDSTTGQNTTSRGSDQSLRRQANMAPKRVITHHMWLECMEKFSASINTFWSTTRRECRAAGSNVPTRTVTGLDNDIVVALIDDGVALLGDNGFFADRVLEGKTFDYHDNDVGQYYHSAQGHGTKMARFILKVCPMAKIYPIRLKTHQLSDGKNQIDLESAALAIKAALEKKATIISMSWTIPVPTTDSAASQLFQEAVREACDSKVLMFASSPDRGQYTTHVYPSSMQSDRIFRIGAASADGVRFSSTDKAVDFIFPGVDVDVSSTNGAALSDLERKITGSSVATALAAGLAGTIIYCFKTSALAVKTWKLLNRPEMQVIGKTFQESDIEKISQHAAMKEAFERLGPMNEERFIQVWDTFELATQELEKAKSQEDKVSYITTLCSKLVK</sequence>
<accession>A0A9W8Z2Y5</accession>
<feature type="compositionally biased region" description="Polar residues" evidence="1">
    <location>
        <begin position="421"/>
        <end position="432"/>
    </location>
</feature>
<proteinExistence type="predicted"/>
<protein>
    <recommendedName>
        <fullName evidence="2">Peptidase S8/S53 domain-containing protein</fullName>
    </recommendedName>
</protein>
<dbReference type="GO" id="GO:0006508">
    <property type="term" value="P:proteolysis"/>
    <property type="evidence" value="ECO:0007669"/>
    <property type="project" value="InterPro"/>
</dbReference>
<organism evidence="3 4">
    <name type="scientific">Gnomoniopsis smithogilvyi</name>
    <dbReference type="NCBI Taxonomy" id="1191159"/>
    <lineage>
        <taxon>Eukaryota</taxon>
        <taxon>Fungi</taxon>
        <taxon>Dikarya</taxon>
        <taxon>Ascomycota</taxon>
        <taxon>Pezizomycotina</taxon>
        <taxon>Sordariomycetes</taxon>
        <taxon>Sordariomycetidae</taxon>
        <taxon>Diaporthales</taxon>
        <taxon>Gnomoniaceae</taxon>
        <taxon>Gnomoniopsis</taxon>
    </lineage>
</organism>
<dbReference type="SMART" id="SM00248">
    <property type="entry name" value="ANK"/>
    <property type="match status" value="3"/>
</dbReference>
<dbReference type="Pfam" id="PF00082">
    <property type="entry name" value="Peptidase_S8"/>
    <property type="match status" value="1"/>
</dbReference>
<dbReference type="CDD" id="cd07491">
    <property type="entry name" value="Peptidases_S8_7"/>
    <property type="match status" value="1"/>
</dbReference>
<feature type="compositionally biased region" description="Basic and acidic residues" evidence="1">
    <location>
        <begin position="264"/>
        <end position="295"/>
    </location>
</feature>
<evidence type="ECO:0000313" key="3">
    <source>
        <dbReference type="EMBL" id="KAJ4395834.1"/>
    </source>
</evidence>
<dbReference type="Gene3D" id="3.40.50.200">
    <property type="entry name" value="Peptidase S8/S53 domain"/>
    <property type="match status" value="1"/>
</dbReference>
<keyword evidence="4" id="KW-1185">Reference proteome</keyword>
<dbReference type="OrthoDB" id="5093543at2759"/>
<comment type="caution">
    <text evidence="3">The sequence shown here is derived from an EMBL/GenBank/DDBJ whole genome shotgun (WGS) entry which is preliminary data.</text>
</comment>
<dbReference type="Gene3D" id="1.25.40.20">
    <property type="entry name" value="Ankyrin repeat-containing domain"/>
    <property type="match status" value="1"/>
</dbReference>